<dbReference type="EMBL" id="JBBXMP010000580">
    <property type="protein sequence ID" value="KAL0057342.1"/>
    <property type="molecule type" value="Genomic_DNA"/>
</dbReference>
<comment type="caution">
    <text evidence="1">The sequence shown here is derived from an EMBL/GenBank/DDBJ whole genome shotgun (WGS) entry which is preliminary data.</text>
</comment>
<keyword evidence="2" id="KW-1185">Reference proteome</keyword>
<proteinExistence type="predicted"/>
<evidence type="ECO:0000313" key="2">
    <source>
        <dbReference type="Proteomes" id="UP001437256"/>
    </source>
</evidence>
<dbReference type="Proteomes" id="UP001437256">
    <property type="component" value="Unassembled WGS sequence"/>
</dbReference>
<reference evidence="1 2" key="1">
    <citation type="submission" date="2024-05" db="EMBL/GenBank/DDBJ databases">
        <title>A draft genome resource for the thread blight pathogen Marasmius tenuissimus strain MS-2.</title>
        <authorList>
            <person name="Yulfo-Soto G.E."/>
            <person name="Baruah I.K."/>
            <person name="Amoako-Attah I."/>
            <person name="Bukari Y."/>
            <person name="Meinhardt L.W."/>
            <person name="Bailey B.A."/>
            <person name="Cohen S.P."/>
        </authorList>
    </citation>
    <scope>NUCLEOTIDE SEQUENCE [LARGE SCALE GENOMIC DNA]</scope>
    <source>
        <strain evidence="1 2">MS-2</strain>
    </source>
</reference>
<organism evidence="1 2">
    <name type="scientific">Marasmius tenuissimus</name>
    <dbReference type="NCBI Taxonomy" id="585030"/>
    <lineage>
        <taxon>Eukaryota</taxon>
        <taxon>Fungi</taxon>
        <taxon>Dikarya</taxon>
        <taxon>Basidiomycota</taxon>
        <taxon>Agaricomycotina</taxon>
        <taxon>Agaricomycetes</taxon>
        <taxon>Agaricomycetidae</taxon>
        <taxon>Agaricales</taxon>
        <taxon>Marasmiineae</taxon>
        <taxon>Marasmiaceae</taxon>
        <taxon>Marasmius</taxon>
    </lineage>
</organism>
<protein>
    <submittedName>
        <fullName evidence="1">Uncharacterized protein</fullName>
    </submittedName>
</protein>
<sequence>MVERMLTGFKNLLHSPQDGPEWIAATEDELDMLKKHAQACVYWKRKLLEAREDEMFLRFAKEGWSRRELTHPGFSKHPSVRSLEDAPYIVDERNWPATRLVLLDILRDLKTLRQRDELALTVKQRRDMLRTVYEPHRRQMSRLPEYKDVMIPPFGDCIMSPHAECLRNLIEDSSHYRTIPAENFRAALAQIDLVSIATEYTRTKEDLLRTEADVTELEHPGSVIFRLPSSTRPETDTILFSPRILADPFFITNDANSSIPGIKLWALPPAGTLEYDPRASWYAGEMLRLCGATSMKEVEMMDPLFECLDCRRVGKWRSFLRWIAALKHHGECHILSITSFDEAVKLRIEQAEVDLKKGHPQIPYRAVKCSLCPEYPAQFDRLNAEEKCAKVNIHGTIEDHLLNV</sequence>
<evidence type="ECO:0000313" key="1">
    <source>
        <dbReference type="EMBL" id="KAL0057342.1"/>
    </source>
</evidence>
<gene>
    <name evidence="1" type="ORF">AAF712_016022</name>
</gene>
<name>A0ABR2ZA48_9AGAR</name>
<accession>A0ABR2ZA48</accession>